<dbReference type="InterPro" id="IPR011990">
    <property type="entry name" value="TPR-like_helical_dom_sf"/>
</dbReference>
<keyword evidence="1" id="KW-0812">Transmembrane</keyword>
<dbReference type="Proteomes" id="UP000317315">
    <property type="component" value="Unassembled WGS sequence"/>
</dbReference>
<keyword evidence="1" id="KW-1133">Transmembrane helix</keyword>
<dbReference type="SUPFAM" id="SSF81901">
    <property type="entry name" value="HCP-like"/>
    <property type="match status" value="1"/>
</dbReference>
<dbReference type="EMBL" id="FXTM01000004">
    <property type="protein sequence ID" value="SMO42553.1"/>
    <property type="molecule type" value="Genomic_DNA"/>
</dbReference>
<accession>A0A521B663</accession>
<feature type="transmembrane region" description="Helical" evidence="1">
    <location>
        <begin position="32"/>
        <end position="57"/>
    </location>
</feature>
<feature type="transmembrane region" description="Helical" evidence="1">
    <location>
        <begin position="7"/>
        <end position="26"/>
    </location>
</feature>
<sequence>MNGLNELLIIFVSLILFNWIFLPTRFKQDRLFPLYLFEFLLLGPFGIFILLLHPIFLKFQKPNPKYKHLEFSDFRVPKYFKRSLGEAAVLNPDERFIYYLINIGKASYLKILKKFLKSKNDEFRLLTFTYLEKKEKEILEHIKNYLVKVNSDPRFFYNLGKLYWELVYSSIVDEELEKIYLEKAKLYLENHLRYFPYDERSLFLLGRIYHRNQSFNKALFYYQQSLDFGFPSERILPYMIECLFKLGRRDEILKLRREVSYRPLASDLKTNSMLRVWL</sequence>
<evidence type="ECO:0000313" key="2">
    <source>
        <dbReference type="EMBL" id="SMO42553.1"/>
    </source>
</evidence>
<dbReference type="Gene3D" id="1.25.40.10">
    <property type="entry name" value="Tetratricopeptide repeat domain"/>
    <property type="match status" value="1"/>
</dbReference>
<proteinExistence type="predicted"/>
<dbReference type="AlphaFoldDB" id="A0A521B663"/>
<gene>
    <name evidence="2" type="ORF">SAMN06269117_10426</name>
</gene>
<name>A0A521B663_9BACT</name>
<keyword evidence="1" id="KW-0472">Membrane</keyword>
<reference evidence="2 3" key="1">
    <citation type="submission" date="2017-05" db="EMBL/GenBank/DDBJ databases">
        <authorList>
            <person name="Varghese N."/>
            <person name="Submissions S."/>
        </authorList>
    </citation>
    <scope>NUCLEOTIDE SEQUENCE [LARGE SCALE GENOMIC DNA]</scope>
    <source>
        <strain evidence="2 3">DSM 16304</strain>
    </source>
</reference>
<protein>
    <recommendedName>
        <fullName evidence="4">Tetratricopeptide repeat-containing protein</fullName>
    </recommendedName>
</protein>
<evidence type="ECO:0008006" key="4">
    <source>
        <dbReference type="Google" id="ProtNLM"/>
    </source>
</evidence>
<evidence type="ECO:0000313" key="3">
    <source>
        <dbReference type="Proteomes" id="UP000317315"/>
    </source>
</evidence>
<evidence type="ECO:0000256" key="1">
    <source>
        <dbReference type="SAM" id="Phobius"/>
    </source>
</evidence>
<organism evidence="2 3">
    <name type="scientific">Balnearium lithotrophicum</name>
    <dbReference type="NCBI Taxonomy" id="223788"/>
    <lineage>
        <taxon>Bacteria</taxon>
        <taxon>Pseudomonadati</taxon>
        <taxon>Aquificota</taxon>
        <taxon>Aquificia</taxon>
        <taxon>Desulfurobacteriales</taxon>
        <taxon>Desulfurobacteriaceae</taxon>
        <taxon>Balnearium</taxon>
    </lineage>
</organism>
<keyword evidence="3" id="KW-1185">Reference proteome</keyword>